<dbReference type="RefSeq" id="WP_134172768.1">
    <property type="nucleotide sequence ID" value="NZ_SODI01000001.1"/>
</dbReference>
<dbReference type="InterPro" id="IPR003886">
    <property type="entry name" value="NIDO_dom"/>
</dbReference>
<dbReference type="GO" id="GO:0019433">
    <property type="term" value="P:triglyceride catabolic process"/>
    <property type="evidence" value="ECO:0007669"/>
    <property type="project" value="TreeGrafter"/>
</dbReference>
<dbReference type="CDD" id="cd01823">
    <property type="entry name" value="SEST_like"/>
    <property type="match status" value="1"/>
</dbReference>
<dbReference type="PANTHER" id="PTHR37981">
    <property type="entry name" value="LIPASE 2"/>
    <property type="match status" value="1"/>
</dbReference>
<feature type="domain" description="NIDO" evidence="2">
    <location>
        <begin position="24"/>
        <end position="196"/>
    </location>
</feature>
<dbReference type="Proteomes" id="UP000298218">
    <property type="component" value="Unassembled WGS sequence"/>
</dbReference>
<proteinExistence type="predicted"/>
<feature type="disulfide bond" evidence="1">
    <location>
        <begin position="229"/>
        <end position="255"/>
    </location>
</feature>
<dbReference type="GO" id="GO:0004806">
    <property type="term" value="F:triacylglycerol lipase activity"/>
    <property type="evidence" value="ECO:0007669"/>
    <property type="project" value="TreeGrafter"/>
</dbReference>
<dbReference type="EMBL" id="SOHQ01000036">
    <property type="protein sequence ID" value="TFD76573.1"/>
    <property type="molecule type" value="Genomic_DNA"/>
</dbReference>
<evidence type="ECO:0000313" key="4">
    <source>
        <dbReference type="Proteomes" id="UP000298218"/>
    </source>
</evidence>
<dbReference type="InterPro" id="IPR036514">
    <property type="entry name" value="SGNH_hydro_sf"/>
</dbReference>
<dbReference type="SMART" id="SM00539">
    <property type="entry name" value="NIDO"/>
    <property type="match status" value="1"/>
</dbReference>
<keyword evidence="4" id="KW-1185">Reference proteome</keyword>
<evidence type="ECO:0000256" key="1">
    <source>
        <dbReference type="PIRSR" id="PIRSR637460-2"/>
    </source>
</evidence>
<dbReference type="OrthoDB" id="5503950at2"/>
<accession>A0A4Y8KRH1</accession>
<dbReference type="Gene3D" id="3.40.50.1110">
    <property type="entry name" value="SGNH hydrolase"/>
    <property type="match status" value="1"/>
</dbReference>
<protein>
    <recommendedName>
        <fullName evidence="2">NIDO domain-containing protein</fullName>
    </recommendedName>
</protein>
<name>A0A4Y8KRH1_9MICO</name>
<dbReference type="PANTHER" id="PTHR37981:SF1">
    <property type="entry name" value="SGNH HYDROLASE-TYPE ESTERASE DOMAIN-CONTAINING PROTEIN"/>
    <property type="match status" value="1"/>
</dbReference>
<evidence type="ECO:0000259" key="2">
    <source>
        <dbReference type="SMART" id="SM00539"/>
    </source>
</evidence>
<evidence type="ECO:0000313" key="3">
    <source>
        <dbReference type="EMBL" id="TFD76573.1"/>
    </source>
</evidence>
<sequence length="429" mass="45678">MPFSLDFYGQTYDGLYVNNNGDVSFGAPLSTYTPFGLASASVPLIAPFFADVDTGGSGSQPVQYGYGETTYEGRPAFCVNWLNVGYFSNHFDKLNSFQLLLVSRQDKAVGAFDIVFNYDTINWETGDASGGSEGLGGVSARVGFTAGTGQDGTFTEFAGSGTPGVFLDGGPTPLNVGQQDSSVRGRYIFSVRNGGTLVNGYVALGDSYQSGEGTFDYIDGTNVDGINQCHRSDFAYPSLLVDQGVVKLDLDFRACSGATVSTMLIPSSTSGPPWNDGIAQVNALDTSTRLVTVGIIGNDLGFGDFITKCVTLSLTTSKTCENELGSSLKGQLTSLESGALKKSLIELYRLIRAKAPNARVVVVSYPHFFPEFNKEKNCGLIYRTSDQTWMNSAVDRADTAIGVAARSAGFEYANTEDVNLYESVSLAGH</sequence>
<reference evidence="3 4" key="1">
    <citation type="submission" date="2019-03" db="EMBL/GenBank/DDBJ databases">
        <title>Genomics of glacier-inhabiting Cryobacterium strains.</title>
        <authorList>
            <person name="Liu Q."/>
            <person name="Xin Y.-H."/>
        </authorList>
    </citation>
    <scope>NUCLEOTIDE SEQUENCE [LARGE SCALE GENOMIC DNA]</scope>
    <source>
        <strain evidence="3 4">CGMCC 1.4292</strain>
    </source>
</reference>
<dbReference type="GO" id="GO:0007160">
    <property type="term" value="P:cell-matrix adhesion"/>
    <property type="evidence" value="ECO:0007669"/>
    <property type="project" value="InterPro"/>
</dbReference>
<dbReference type="InterPro" id="IPR037460">
    <property type="entry name" value="SEST-like"/>
</dbReference>
<dbReference type="AlphaFoldDB" id="A0A4Y8KRH1"/>
<comment type="caution">
    <text evidence="3">The sequence shown here is derived from an EMBL/GenBank/DDBJ whole genome shotgun (WGS) entry which is preliminary data.</text>
</comment>
<dbReference type="SUPFAM" id="SSF52266">
    <property type="entry name" value="SGNH hydrolase"/>
    <property type="match status" value="1"/>
</dbReference>
<dbReference type="Pfam" id="PF13472">
    <property type="entry name" value="Lipase_GDSL_2"/>
    <property type="match status" value="1"/>
</dbReference>
<keyword evidence="1" id="KW-1015">Disulfide bond</keyword>
<dbReference type="InterPro" id="IPR013830">
    <property type="entry name" value="SGNH_hydro"/>
</dbReference>
<gene>
    <name evidence="3" type="ORF">E3T53_13365</name>
</gene>
<organism evidence="3 4">
    <name type="scientific">Cryobacterium psychrophilum</name>
    <dbReference type="NCBI Taxonomy" id="41988"/>
    <lineage>
        <taxon>Bacteria</taxon>
        <taxon>Bacillati</taxon>
        <taxon>Actinomycetota</taxon>
        <taxon>Actinomycetes</taxon>
        <taxon>Micrococcales</taxon>
        <taxon>Microbacteriaceae</taxon>
        <taxon>Cryobacterium</taxon>
    </lineage>
</organism>
<dbReference type="Pfam" id="PF06119">
    <property type="entry name" value="NIDO"/>
    <property type="match status" value="1"/>
</dbReference>
<feature type="disulfide bond" evidence="1">
    <location>
        <begin position="309"/>
        <end position="320"/>
    </location>
</feature>